<evidence type="ECO:0000256" key="3">
    <source>
        <dbReference type="PROSITE-ProRule" id="PRU00176"/>
    </source>
</evidence>
<organism evidence="6 7">
    <name type="scientific">Liquidambar formosana</name>
    <name type="common">Formosan gum</name>
    <dbReference type="NCBI Taxonomy" id="63359"/>
    <lineage>
        <taxon>Eukaryota</taxon>
        <taxon>Viridiplantae</taxon>
        <taxon>Streptophyta</taxon>
        <taxon>Embryophyta</taxon>
        <taxon>Tracheophyta</taxon>
        <taxon>Spermatophyta</taxon>
        <taxon>Magnoliopsida</taxon>
        <taxon>eudicotyledons</taxon>
        <taxon>Gunneridae</taxon>
        <taxon>Pentapetalae</taxon>
        <taxon>Saxifragales</taxon>
        <taxon>Altingiaceae</taxon>
        <taxon>Liquidambar</taxon>
    </lineage>
</organism>
<dbReference type="SMART" id="SM00360">
    <property type="entry name" value="RRM"/>
    <property type="match status" value="1"/>
</dbReference>
<evidence type="ECO:0000313" key="6">
    <source>
        <dbReference type="EMBL" id="KAK9266796.1"/>
    </source>
</evidence>
<dbReference type="Gene3D" id="3.30.70.330">
    <property type="match status" value="1"/>
</dbReference>
<dbReference type="GO" id="GO:0003723">
    <property type="term" value="F:RNA binding"/>
    <property type="evidence" value="ECO:0007669"/>
    <property type="project" value="UniProtKB-UniRule"/>
</dbReference>
<feature type="region of interest" description="Disordered" evidence="4">
    <location>
        <begin position="1"/>
        <end position="41"/>
    </location>
</feature>
<evidence type="ECO:0000256" key="4">
    <source>
        <dbReference type="SAM" id="MobiDB-lite"/>
    </source>
</evidence>
<gene>
    <name evidence="6" type="ORF">L1049_028591</name>
</gene>
<dbReference type="AlphaFoldDB" id="A0AAP0N7K7"/>
<name>A0AAP0N7K7_LIQFO</name>
<proteinExistence type="predicted"/>
<evidence type="ECO:0000259" key="5">
    <source>
        <dbReference type="PROSITE" id="PS50102"/>
    </source>
</evidence>
<dbReference type="EMBL" id="JBBPBK010000057">
    <property type="protein sequence ID" value="KAK9266796.1"/>
    <property type="molecule type" value="Genomic_DNA"/>
</dbReference>
<dbReference type="PANTHER" id="PTHR24012">
    <property type="entry name" value="RNA BINDING PROTEIN"/>
    <property type="match status" value="1"/>
</dbReference>
<sequence length="133" mass="15638">MAGEKEQWAQGKGTLQERWEASGKNPELGRGGGFKVRSTRRRGSVTLNQWEDCTTLFIDNLPKKMNRVWLKNMFLWFGEIIDVFIPDKRRKFTNSRFSFVRFVNKEDADFAVRRINGTWCLNCKLLVRRAEFG</sequence>
<evidence type="ECO:0000256" key="1">
    <source>
        <dbReference type="ARBA" id="ARBA00022737"/>
    </source>
</evidence>
<dbReference type="InterPro" id="IPR012677">
    <property type="entry name" value="Nucleotide-bd_a/b_plait_sf"/>
</dbReference>
<keyword evidence="7" id="KW-1185">Reference proteome</keyword>
<dbReference type="InterPro" id="IPR000504">
    <property type="entry name" value="RRM_dom"/>
</dbReference>
<dbReference type="CDD" id="cd00590">
    <property type="entry name" value="RRM_SF"/>
    <property type="match status" value="1"/>
</dbReference>
<dbReference type="SUPFAM" id="SSF54928">
    <property type="entry name" value="RNA-binding domain, RBD"/>
    <property type="match status" value="1"/>
</dbReference>
<evidence type="ECO:0000256" key="2">
    <source>
        <dbReference type="ARBA" id="ARBA00022884"/>
    </source>
</evidence>
<reference evidence="6 7" key="1">
    <citation type="journal article" date="2024" name="Plant J.">
        <title>Genome sequences and population genomics reveal climatic adaptation and genomic divergence between two closely related sweetgum species.</title>
        <authorList>
            <person name="Xu W.Q."/>
            <person name="Ren C.Q."/>
            <person name="Zhang X.Y."/>
            <person name="Comes H.P."/>
            <person name="Liu X.H."/>
            <person name="Li Y.G."/>
            <person name="Kettle C.J."/>
            <person name="Jalonen R."/>
            <person name="Gaisberger H."/>
            <person name="Ma Y.Z."/>
            <person name="Qiu Y.X."/>
        </authorList>
    </citation>
    <scope>NUCLEOTIDE SEQUENCE [LARGE SCALE GENOMIC DNA]</scope>
    <source>
        <strain evidence="6">Hangzhou</strain>
    </source>
</reference>
<protein>
    <recommendedName>
        <fullName evidence="5">RRM domain-containing protein</fullName>
    </recommendedName>
</protein>
<accession>A0AAP0N7K7</accession>
<feature type="domain" description="RRM" evidence="5">
    <location>
        <begin position="54"/>
        <end position="132"/>
    </location>
</feature>
<dbReference type="InterPro" id="IPR035979">
    <property type="entry name" value="RBD_domain_sf"/>
</dbReference>
<dbReference type="Proteomes" id="UP001415857">
    <property type="component" value="Unassembled WGS sequence"/>
</dbReference>
<dbReference type="Pfam" id="PF00076">
    <property type="entry name" value="RRM_1"/>
    <property type="match status" value="1"/>
</dbReference>
<keyword evidence="2 3" id="KW-0694">RNA-binding</keyword>
<dbReference type="PROSITE" id="PS50102">
    <property type="entry name" value="RRM"/>
    <property type="match status" value="1"/>
</dbReference>
<keyword evidence="1" id="KW-0677">Repeat</keyword>
<evidence type="ECO:0000313" key="7">
    <source>
        <dbReference type="Proteomes" id="UP001415857"/>
    </source>
</evidence>
<comment type="caution">
    <text evidence="6">The sequence shown here is derived from an EMBL/GenBank/DDBJ whole genome shotgun (WGS) entry which is preliminary data.</text>
</comment>